<feature type="compositionally biased region" description="Basic and acidic residues" evidence="1">
    <location>
        <begin position="1"/>
        <end position="15"/>
    </location>
</feature>
<accession>A0A392NQE8</accession>
<protein>
    <submittedName>
        <fullName evidence="2">Ubiquitin-conjugating enzyme E2-17 kDa-like</fullName>
    </submittedName>
</protein>
<dbReference type="AlphaFoldDB" id="A0A392NQE8"/>
<organism evidence="2 3">
    <name type="scientific">Trifolium medium</name>
    <dbReference type="NCBI Taxonomy" id="97028"/>
    <lineage>
        <taxon>Eukaryota</taxon>
        <taxon>Viridiplantae</taxon>
        <taxon>Streptophyta</taxon>
        <taxon>Embryophyta</taxon>
        <taxon>Tracheophyta</taxon>
        <taxon>Spermatophyta</taxon>
        <taxon>Magnoliopsida</taxon>
        <taxon>eudicotyledons</taxon>
        <taxon>Gunneridae</taxon>
        <taxon>Pentapetalae</taxon>
        <taxon>rosids</taxon>
        <taxon>fabids</taxon>
        <taxon>Fabales</taxon>
        <taxon>Fabaceae</taxon>
        <taxon>Papilionoideae</taxon>
        <taxon>50 kb inversion clade</taxon>
        <taxon>NPAAA clade</taxon>
        <taxon>Hologalegina</taxon>
        <taxon>IRL clade</taxon>
        <taxon>Trifolieae</taxon>
        <taxon>Trifolium</taxon>
    </lineage>
</organism>
<evidence type="ECO:0000313" key="3">
    <source>
        <dbReference type="Proteomes" id="UP000265520"/>
    </source>
</evidence>
<dbReference type="EMBL" id="LXQA010045789">
    <property type="protein sequence ID" value="MCI01306.1"/>
    <property type="molecule type" value="Genomic_DNA"/>
</dbReference>
<feature type="non-terminal residue" evidence="2">
    <location>
        <position position="23"/>
    </location>
</feature>
<feature type="region of interest" description="Disordered" evidence="1">
    <location>
        <begin position="1"/>
        <end position="23"/>
    </location>
</feature>
<keyword evidence="3" id="KW-1185">Reference proteome</keyword>
<sequence length="23" mass="2531">MASKRINKELKDLQKDPPASCSA</sequence>
<evidence type="ECO:0000313" key="2">
    <source>
        <dbReference type="EMBL" id="MCI01306.1"/>
    </source>
</evidence>
<evidence type="ECO:0000256" key="1">
    <source>
        <dbReference type="SAM" id="MobiDB-lite"/>
    </source>
</evidence>
<dbReference type="Proteomes" id="UP000265520">
    <property type="component" value="Unassembled WGS sequence"/>
</dbReference>
<name>A0A392NQE8_9FABA</name>
<proteinExistence type="predicted"/>
<reference evidence="2 3" key="1">
    <citation type="journal article" date="2018" name="Front. Plant Sci.">
        <title>Red Clover (Trifolium pratense) and Zigzag Clover (T. medium) - A Picture of Genomic Similarities and Differences.</title>
        <authorList>
            <person name="Dluhosova J."/>
            <person name="Istvanek J."/>
            <person name="Nedelnik J."/>
            <person name="Repkova J."/>
        </authorList>
    </citation>
    <scope>NUCLEOTIDE SEQUENCE [LARGE SCALE GENOMIC DNA]</scope>
    <source>
        <strain evidence="3">cv. 10/8</strain>
        <tissue evidence="2">Leaf</tissue>
    </source>
</reference>
<comment type="caution">
    <text evidence="2">The sequence shown here is derived from an EMBL/GenBank/DDBJ whole genome shotgun (WGS) entry which is preliminary data.</text>
</comment>